<evidence type="ECO:0000313" key="3">
    <source>
        <dbReference type="Proteomes" id="UP001554567"/>
    </source>
</evidence>
<dbReference type="EMBL" id="JBFKZN010000025">
    <property type="protein sequence ID" value="MEW5291978.1"/>
    <property type="molecule type" value="Genomic_DNA"/>
</dbReference>
<keyword evidence="3" id="KW-1185">Reference proteome</keyword>
<keyword evidence="1" id="KW-1133">Transmembrane helix</keyword>
<accession>A0ABV3N878</accession>
<evidence type="ECO:0000256" key="1">
    <source>
        <dbReference type="SAM" id="Phobius"/>
    </source>
</evidence>
<organism evidence="2 3">
    <name type="scientific">Erwinia papayae</name>
    <dbReference type="NCBI Taxonomy" id="206499"/>
    <lineage>
        <taxon>Bacteria</taxon>
        <taxon>Pseudomonadati</taxon>
        <taxon>Pseudomonadota</taxon>
        <taxon>Gammaproteobacteria</taxon>
        <taxon>Enterobacterales</taxon>
        <taxon>Erwiniaceae</taxon>
        <taxon>Erwinia</taxon>
    </lineage>
</organism>
<keyword evidence="1" id="KW-0472">Membrane</keyword>
<keyword evidence="1" id="KW-0812">Transmembrane</keyword>
<gene>
    <name evidence="2" type="ORF">ABW286_22840</name>
</gene>
<sequence length="127" mass="13957">MMKIVANLIVIAVLAVFAYAIISILIRDSKNKKEKDELANNGVSTQAVITDVRSRSGENSGYINITLAFRFSTDTGSEVNGKADAVINAMYTGKYQPGEKVNIRYLRSNPGRVLVDIPNPLLKKKKL</sequence>
<dbReference type="RefSeq" id="WP_367168795.1">
    <property type="nucleotide sequence ID" value="NZ_JBFKZN010000025.1"/>
</dbReference>
<protein>
    <submittedName>
        <fullName evidence="2">DUF3592 domain-containing protein</fullName>
    </submittedName>
</protein>
<dbReference type="Proteomes" id="UP001554567">
    <property type="component" value="Unassembled WGS sequence"/>
</dbReference>
<name>A0ABV3N878_9GAMM</name>
<feature type="transmembrane region" description="Helical" evidence="1">
    <location>
        <begin position="6"/>
        <end position="26"/>
    </location>
</feature>
<comment type="caution">
    <text evidence="2">The sequence shown here is derived from an EMBL/GenBank/DDBJ whole genome shotgun (WGS) entry which is preliminary data.</text>
</comment>
<proteinExistence type="predicted"/>
<evidence type="ECO:0000313" key="2">
    <source>
        <dbReference type="EMBL" id="MEW5291978.1"/>
    </source>
</evidence>
<reference evidence="2 3" key="1">
    <citation type="submission" date="2024-07" db="EMBL/GenBank/DDBJ databases">
        <authorList>
            <person name="Dulla G.F.J."/>
            <person name="Delorm J.G."/>
        </authorList>
    </citation>
    <scope>NUCLEOTIDE SEQUENCE [LARGE SCALE GENOMIC DNA]</scope>
    <source>
        <strain evidence="2 3">JGD 233</strain>
    </source>
</reference>